<dbReference type="Proteomes" id="UP000028123">
    <property type="component" value="Unassembled WGS sequence"/>
</dbReference>
<dbReference type="Pfam" id="PF08240">
    <property type="entry name" value="ADH_N"/>
    <property type="match status" value="1"/>
</dbReference>
<name>A0A081P5E1_9BACL</name>
<dbReference type="SUPFAM" id="SSF50129">
    <property type="entry name" value="GroES-like"/>
    <property type="match status" value="1"/>
</dbReference>
<dbReference type="GO" id="GO:0016651">
    <property type="term" value="F:oxidoreductase activity, acting on NAD(P)H"/>
    <property type="evidence" value="ECO:0007669"/>
    <property type="project" value="TreeGrafter"/>
</dbReference>
<keyword evidence="5" id="KW-1185">Reference proteome</keyword>
<evidence type="ECO:0000256" key="2">
    <source>
        <dbReference type="ARBA" id="ARBA00023002"/>
    </source>
</evidence>
<dbReference type="CDD" id="cd05282">
    <property type="entry name" value="ETR_like"/>
    <property type="match status" value="1"/>
</dbReference>
<gene>
    <name evidence="4" type="ORF">ET33_35575</name>
</gene>
<keyword evidence="2" id="KW-0560">Oxidoreductase</keyword>
<dbReference type="GO" id="GO:0070402">
    <property type="term" value="F:NADPH binding"/>
    <property type="evidence" value="ECO:0007669"/>
    <property type="project" value="TreeGrafter"/>
</dbReference>
<dbReference type="AlphaFoldDB" id="A0A081P5E1"/>
<reference evidence="4 5" key="1">
    <citation type="submission" date="2014-06" db="EMBL/GenBank/DDBJ databases">
        <title>Draft genome sequence of Paenibacillus sp. MSt1.</title>
        <authorList>
            <person name="Aw Y.K."/>
            <person name="Ong K.S."/>
            <person name="Gan H.M."/>
            <person name="Lee S.M."/>
        </authorList>
    </citation>
    <scope>NUCLEOTIDE SEQUENCE [LARGE SCALE GENOMIC DNA]</scope>
    <source>
        <strain evidence="4 5">MSt1</strain>
    </source>
</reference>
<dbReference type="Gene3D" id="3.90.180.10">
    <property type="entry name" value="Medium-chain alcohol dehydrogenases, catalytic domain"/>
    <property type="match status" value="1"/>
</dbReference>
<dbReference type="InterPro" id="IPR020843">
    <property type="entry name" value="ER"/>
</dbReference>
<proteinExistence type="predicted"/>
<dbReference type="InterPro" id="IPR013154">
    <property type="entry name" value="ADH-like_N"/>
</dbReference>
<dbReference type="RefSeq" id="WP_036680900.1">
    <property type="nucleotide sequence ID" value="NZ_JNVM01000008.1"/>
</dbReference>
<evidence type="ECO:0000313" key="4">
    <source>
        <dbReference type="EMBL" id="KEQ25914.1"/>
    </source>
</evidence>
<accession>A0A081P5E1</accession>
<dbReference type="PANTHER" id="PTHR48106:SF2">
    <property type="entry name" value="ZN2+-BINDING DEHYDROGENASE"/>
    <property type="match status" value="1"/>
</dbReference>
<evidence type="ECO:0000313" key="5">
    <source>
        <dbReference type="Proteomes" id="UP000028123"/>
    </source>
</evidence>
<dbReference type="OrthoDB" id="9787435at2"/>
<dbReference type="Gene3D" id="3.40.50.720">
    <property type="entry name" value="NAD(P)-binding Rossmann-like Domain"/>
    <property type="match status" value="1"/>
</dbReference>
<dbReference type="InterPro" id="IPR013149">
    <property type="entry name" value="ADH-like_C"/>
</dbReference>
<keyword evidence="1" id="KW-0521">NADP</keyword>
<evidence type="ECO:0000259" key="3">
    <source>
        <dbReference type="SMART" id="SM00829"/>
    </source>
</evidence>
<organism evidence="4 5">
    <name type="scientific">Paenibacillus tyrfis</name>
    <dbReference type="NCBI Taxonomy" id="1501230"/>
    <lineage>
        <taxon>Bacteria</taxon>
        <taxon>Bacillati</taxon>
        <taxon>Bacillota</taxon>
        <taxon>Bacilli</taxon>
        <taxon>Bacillales</taxon>
        <taxon>Paenibacillaceae</taxon>
        <taxon>Paenibacillus</taxon>
    </lineage>
</organism>
<dbReference type="SMART" id="SM00829">
    <property type="entry name" value="PKS_ER"/>
    <property type="match status" value="1"/>
</dbReference>
<feature type="domain" description="Enoyl reductase (ER)" evidence="3">
    <location>
        <begin position="15"/>
        <end position="325"/>
    </location>
</feature>
<dbReference type="InterPro" id="IPR011032">
    <property type="entry name" value="GroES-like_sf"/>
</dbReference>
<comment type="caution">
    <text evidence="4">The sequence shown here is derived from an EMBL/GenBank/DDBJ whole genome shotgun (WGS) entry which is preliminary data.</text>
</comment>
<sequence length="327" mass="35579">MEANVVRYYRFGEPGEVLQIEKKPPLVPGPGEISVKMRARPINPSDVIPIRGAYSHRITLPAVPGYEGIGIVEAVGLGVPKQMLGKRVLPLQGDGTWQDYVTAPAKFAVPVPEDIDDDTACQLYINPVTAWLICRTALRLTHGDVLVVNAAGSAIGRTFAQLSPIFGYRMIALTRSDRHTSELRRLGAAYVFNTAEDSVRDRILEATAGQGATAAIDSIGGPEGEKLVRCVKTDGTILSIGLLSGIPAVWHEAVRGTQIRVLPFYLRQWVRNSSQEEWEAAFGQVLHLVQEKKLAMMKIGARFELTDVKSAIHAAESGIHGKVLLLS</sequence>
<dbReference type="PANTHER" id="PTHR48106">
    <property type="entry name" value="QUINONE OXIDOREDUCTASE PIG3-RELATED"/>
    <property type="match status" value="1"/>
</dbReference>
<dbReference type="Pfam" id="PF00107">
    <property type="entry name" value="ADH_zinc_N"/>
    <property type="match status" value="1"/>
</dbReference>
<dbReference type="InterPro" id="IPR036291">
    <property type="entry name" value="NAD(P)-bd_dom_sf"/>
</dbReference>
<dbReference type="eggNOG" id="COG0604">
    <property type="taxonomic scope" value="Bacteria"/>
</dbReference>
<dbReference type="EMBL" id="JNVM01000008">
    <property type="protein sequence ID" value="KEQ25914.1"/>
    <property type="molecule type" value="Genomic_DNA"/>
</dbReference>
<evidence type="ECO:0000256" key="1">
    <source>
        <dbReference type="ARBA" id="ARBA00022857"/>
    </source>
</evidence>
<dbReference type="SUPFAM" id="SSF51735">
    <property type="entry name" value="NAD(P)-binding Rossmann-fold domains"/>
    <property type="match status" value="1"/>
</dbReference>
<protein>
    <submittedName>
        <fullName evidence="4">Alcohol dehydrogenase</fullName>
    </submittedName>
</protein>